<keyword evidence="5 7" id="KW-1133">Transmembrane helix</keyword>
<evidence type="ECO:0000256" key="5">
    <source>
        <dbReference type="ARBA" id="ARBA00022989"/>
    </source>
</evidence>
<keyword evidence="3 7" id="KW-0812">Transmembrane</keyword>
<name>A0A819Z057_9BILA</name>
<gene>
    <name evidence="8" type="ORF">FNK824_LOCUS34459</name>
</gene>
<feature type="transmembrane region" description="Helical" evidence="7">
    <location>
        <begin position="225"/>
        <end position="247"/>
    </location>
</feature>
<keyword evidence="4" id="KW-0732">Signal</keyword>
<dbReference type="EMBL" id="CAJOBE010013550">
    <property type="protein sequence ID" value="CAF4166419.1"/>
    <property type="molecule type" value="Genomic_DNA"/>
</dbReference>
<dbReference type="PANTHER" id="PTHR10766:SF176">
    <property type="entry name" value="TRANSMEMBRANE 9 SUPERFAMILY MEMBER"/>
    <property type="match status" value="1"/>
</dbReference>
<evidence type="ECO:0000256" key="2">
    <source>
        <dbReference type="ARBA" id="ARBA00005227"/>
    </source>
</evidence>
<feature type="transmembrane region" description="Helical" evidence="7">
    <location>
        <begin position="6"/>
        <end position="30"/>
    </location>
</feature>
<dbReference type="InterPro" id="IPR004240">
    <property type="entry name" value="EMP70"/>
</dbReference>
<organism evidence="8 9">
    <name type="scientific">Rotaria sordida</name>
    <dbReference type="NCBI Taxonomy" id="392033"/>
    <lineage>
        <taxon>Eukaryota</taxon>
        <taxon>Metazoa</taxon>
        <taxon>Spiralia</taxon>
        <taxon>Gnathifera</taxon>
        <taxon>Rotifera</taxon>
        <taxon>Eurotatoria</taxon>
        <taxon>Bdelloidea</taxon>
        <taxon>Philodinida</taxon>
        <taxon>Philodinidae</taxon>
        <taxon>Rotaria</taxon>
    </lineage>
</organism>
<evidence type="ECO:0000256" key="7">
    <source>
        <dbReference type="RuleBase" id="RU363079"/>
    </source>
</evidence>
<protein>
    <recommendedName>
        <fullName evidence="7">Transmembrane 9 superfamily member</fullName>
    </recommendedName>
</protein>
<feature type="transmembrane region" description="Helical" evidence="7">
    <location>
        <begin position="259"/>
        <end position="285"/>
    </location>
</feature>
<accession>A0A819Z057</accession>
<feature type="transmembrane region" description="Helical" evidence="7">
    <location>
        <begin position="297"/>
        <end position="316"/>
    </location>
</feature>
<evidence type="ECO:0000256" key="6">
    <source>
        <dbReference type="ARBA" id="ARBA00023136"/>
    </source>
</evidence>
<proteinExistence type="inferred from homology"/>
<dbReference type="GO" id="GO:0016020">
    <property type="term" value="C:membrane"/>
    <property type="evidence" value="ECO:0007669"/>
    <property type="project" value="UniProtKB-SubCell"/>
</dbReference>
<feature type="transmembrane region" description="Helical" evidence="7">
    <location>
        <begin position="174"/>
        <end position="197"/>
    </location>
</feature>
<dbReference type="GO" id="GO:0072657">
    <property type="term" value="P:protein localization to membrane"/>
    <property type="evidence" value="ECO:0007669"/>
    <property type="project" value="TreeGrafter"/>
</dbReference>
<dbReference type="PANTHER" id="PTHR10766">
    <property type="entry name" value="TRANSMEMBRANE 9 SUPERFAMILY PROTEIN"/>
    <property type="match status" value="1"/>
</dbReference>
<reference evidence="8" key="1">
    <citation type="submission" date="2021-02" db="EMBL/GenBank/DDBJ databases">
        <authorList>
            <person name="Nowell W R."/>
        </authorList>
    </citation>
    <scope>NUCLEOTIDE SEQUENCE</scope>
</reference>
<evidence type="ECO:0000313" key="9">
    <source>
        <dbReference type="Proteomes" id="UP000663874"/>
    </source>
</evidence>
<comment type="caution">
    <text evidence="8">The sequence shown here is derived from an EMBL/GenBank/DDBJ whole genome shotgun (WGS) entry which is preliminary data.</text>
</comment>
<keyword evidence="6 7" id="KW-0472">Membrane</keyword>
<feature type="transmembrane region" description="Helical" evidence="7">
    <location>
        <begin position="134"/>
        <end position="162"/>
    </location>
</feature>
<dbReference type="Proteomes" id="UP000663874">
    <property type="component" value="Unassembled WGS sequence"/>
</dbReference>
<evidence type="ECO:0000256" key="3">
    <source>
        <dbReference type="ARBA" id="ARBA00022692"/>
    </source>
</evidence>
<feature type="transmembrane region" description="Helical" evidence="7">
    <location>
        <begin position="328"/>
        <end position="361"/>
    </location>
</feature>
<evidence type="ECO:0000313" key="8">
    <source>
        <dbReference type="EMBL" id="CAF4166419.1"/>
    </source>
</evidence>
<sequence length="382" mass="44139">MLHQWFSILNSLVVVLFLSGIVATILLRILCKDNPRYSRIVGTRSAKEQFGWKLIYGDVFRPPQKSILLSTLVGKGVQIAMTFLIILVFATLDFFSSDKPDALWTCLILCYILFGIPAGYTSARLYKMFGGTNWMIIALTTTVTCPSLIFLMLFFVNVLLWASISSATLPPTTFLALLALWFCISTPWVFIGAYLGFKRSVYKNPVRINQIPRQIPEQPFYTKPLLSMLTGGILPFCCIPIQLSFIFKSIWTHQYYHYFGFLLVVYIILIITCSEITISLCYFHLCTEDYNWWWRSFLTSGFTAVYVFLYSGFYFVTELKISDGISRFFYFGYTLMVTFSLFLLTGTIGFLACFWFVRIIYSVIKFDYMKQPSINDISNYFK</sequence>
<feature type="transmembrane region" description="Helical" evidence="7">
    <location>
        <begin position="67"/>
        <end position="90"/>
    </location>
</feature>
<feature type="transmembrane region" description="Helical" evidence="7">
    <location>
        <begin position="102"/>
        <end position="122"/>
    </location>
</feature>
<dbReference type="AlphaFoldDB" id="A0A819Z057"/>
<evidence type="ECO:0000256" key="1">
    <source>
        <dbReference type="ARBA" id="ARBA00004141"/>
    </source>
</evidence>
<dbReference type="Pfam" id="PF02990">
    <property type="entry name" value="EMP70"/>
    <property type="match status" value="1"/>
</dbReference>
<comment type="similarity">
    <text evidence="2 7">Belongs to the nonaspanin (TM9SF) (TC 9.A.2) family.</text>
</comment>
<comment type="subcellular location">
    <subcellularLocation>
        <location evidence="1">Membrane</location>
        <topology evidence="1">Multi-pass membrane protein</topology>
    </subcellularLocation>
</comment>
<evidence type="ECO:0000256" key="4">
    <source>
        <dbReference type="ARBA" id="ARBA00022729"/>
    </source>
</evidence>